<feature type="compositionally biased region" description="Low complexity" evidence="1">
    <location>
        <begin position="39"/>
        <end position="72"/>
    </location>
</feature>
<accession>A0A915DUD3</accession>
<evidence type="ECO:0000313" key="2">
    <source>
        <dbReference type="Proteomes" id="UP000887574"/>
    </source>
</evidence>
<feature type="compositionally biased region" description="Basic and acidic residues" evidence="1">
    <location>
        <begin position="245"/>
        <end position="254"/>
    </location>
</feature>
<dbReference type="Proteomes" id="UP000887574">
    <property type="component" value="Unplaced"/>
</dbReference>
<dbReference type="WBParaSite" id="jg22917">
    <property type="protein sequence ID" value="jg22917"/>
    <property type="gene ID" value="jg22917"/>
</dbReference>
<sequence>MHAHQHRVQPKEQQVGAKHHHQQRGQEHPAISSHQSQGAPSRPAGSCSCSSGSSITSTPGSRQGAGRSAHAAGGCGHRHARTVHPGSAPAAPAPMFAQQRGRRMQALASMQAGGVVRTHLGNHGVEAVTGLLTSARSRPASRAGSTPHAGHAALHRCPGPFAKGAAGAASGVEHLYAKLAVFGQGRRPVISTMSRQAKRVMRLAATLPQRGHDQRPDEGEQQADRAAVGIQEGEEVGIIGALDADESRGVDDGQQRAQVKTRLHVRVPTQMNGRQRPAPASGSRAGWQHQEQVQAGEITDSKVQKKNRRSAVPGRPWPRRNCTTRPRELPRWRRRSSPGNPQATSDDDRQHRGGHRVQHQPRSKNGVRGQAPVRYTARQGVASSVRRACCKVQQSCHRSAIRSAGNRALITAARRAGRAWRQRAAGARSARAAQPSGRQRGWRQSLAAISRARRAQAALGELAGPGPPGRPAHHRAHR</sequence>
<feature type="compositionally biased region" description="Basic residues" evidence="1">
    <location>
        <begin position="352"/>
        <end position="362"/>
    </location>
</feature>
<reference evidence="3" key="1">
    <citation type="submission" date="2022-11" db="UniProtKB">
        <authorList>
            <consortium name="WormBaseParasite"/>
        </authorList>
    </citation>
    <scope>IDENTIFICATION</scope>
</reference>
<dbReference type="AlphaFoldDB" id="A0A915DUD3"/>
<feature type="region of interest" description="Disordered" evidence="1">
    <location>
        <begin position="242"/>
        <end position="370"/>
    </location>
</feature>
<name>A0A915DUD3_9BILA</name>
<protein>
    <submittedName>
        <fullName evidence="3">Uncharacterized protein</fullName>
    </submittedName>
</protein>
<feature type="region of interest" description="Disordered" evidence="1">
    <location>
        <begin position="1"/>
        <end position="103"/>
    </location>
</feature>
<evidence type="ECO:0000313" key="3">
    <source>
        <dbReference type="WBParaSite" id="jg22917"/>
    </source>
</evidence>
<keyword evidence="2" id="KW-1185">Reference proteome</keyword>
<evidence type="ECO:0000256" key="1">
    <source>
        <dbReference type="SAM" id="MobiDB-lite"/>
    </source>
</evidence>
<proteinExistence type="predicted"/>
<feature type="region of interest" description="Disordered" evidence="1">
    <location>
        <begin position="457"/>
        <end position="478"/>
    </location>
</feature>
<organism evidence="2 3">
    <name type="scientific">Ditylenchus dipsaci</name>
    <dbReference type="NCBI Taxonomy" id="166011"/>
    <lineage>
        <taxon>Eukaryota</taxon>
        <taxon>Metazoa</taxon>
        <taxon>Ecdysozoa</taxon>
        <taxon>Nematoda</taxon>
        <taxon>Chromadorea</taxon>
        <taxon>Rhabditida</taxon>
        <taxon>Tylenchina</taxon>
        <taxon>Tylenchomorpha</taxon>
        <taxon>Sphaerularioidea</taxon>
        <taxon>Anguinidae</taxon>
        <taxon>Anguininae</taxon>
        <taxon>Ditylenchus</taxon>
    </lineage>
</organism>